<comment type="subcellular location">
    <subcellularLocation>
        <location evidence="1">Cytoplasm</location>
    </subcellularLocation>
</comment>
<organism evidence="6 7">
    <name type="scientific">Kwoniella shivajii</name>
    <dbReference type="NCBI Taxonomy" id="564305"/>
    <lineage>
        <taxon>Eukaryota</taxon>
        <taxon>Fungi</taxon>
        <taxon>Dikarya</taxon>
        <taxon>Basidiomycota</taxon>
        <taxon>Agaricomycotina</taxon>
        <taxon>Tremellomycetes</taxon>
        <taxon>Tremellales</taxon>
        <taxon>Cryptococcaceae</taxon>
        <taxon>Kwoniella</taxon>
    </lineage>
</organism>
<evidence type="ECO:0000256" key="3">
    <source>
        <dbReference type="ARBA" id="ARBA00023186"/>
    </source>
</evidence>
<keyword evidence="7" id="KW-1185">Reference proteome</keyword>
<gene>
    <name evidence="6" type="ORF">IL334_004016</name>
</gene>
<dbReference type="SUPFAM" id="SSF54236">
    <property type="entry name" value="Ubiquitin-like"/>
    <property type="match status" value="1"/>
</dbReference>
<dbReference type="Pfam" id="PF01302">
    <property type="entry name" value="CAP_GLY"/>
    <property type="match status" value="1"/>
</dbReference>
<dbReference type="RefSeq" id="XP_062791790.1">
    <property type="nucleotide sequence ID" value="XM_062935739.1"/>
</dbReference>
<dbReference type="InterPro" id="IPR000626">
    <property type="entry name" value="Ubiquitin-like_dom"/>
</dbReference>
<feature type="domain" description="CAP-Gly" evidence="5">
    <location>
        <begin position="177"/>
        <end position="219"/>
    </location>
</feature>
<dbReference type="EMBL" id="CP141885">
    <property type="protein sequence ID" value="WRT67050.1"/>
    <property type="molecule type" value="Genomic_DNA"/>
</dbReference>
<accession>A0ABZ1CZK0</accession>
<dbReference type="PANTHER" id="PTHR18916:SF85">
    <property type="entry name" value="TUBULIN-FOLDING COFACTOR B"/>
    <property type="match status" value="1"/>
</dbReference>
<dbReference type="GeneID" id="87956147"/>
<proteinExistence type="inferred from homology"/>
<evidence type="ECO:0000313" key="7">
    <source>
        <dbReference type="Proteomes" id="UP001329825"/>
    </source>
</evidence>
<dbReference type="PANTHER" id="PTHR18916">
    <property type="entry name" value="DYNACTIN 1-RELATED MICROTUBULE-BINDING"/>
    <property type="match status" value="1"/>
</dbReference>
<keyword evidence="2" id="KW-0963">Cytoplasm</keyword>
<dbReference type="Gene3D" id="3.10.20.90">
    <property type="entry name" value="Phosphatidylinositol 3-kinase Catalytic Subunit, Chain A, domain 1"/>
    <property type="match status" value="1"/>
</dbReference>
<dbReference type="PROSITE" id="PS50245">
    <property type="entry name" value="CAP_GLY_2"/>
    <property type="match status" value="1"/>
</dbReference>
<evidence type="ECO:0000259" key="5">
    <source>
        <dbReference type="PROSITE" id="PS50245"/>
    </source>
</evidence>
<dbReference type="Proteomes" id="UP001329825">
    <property type="component" value="Chromosome 5"/>
</dbReference>
<evidence type="ECO:0000256" key="2">
    <source>
        <dbReference type="ARBA" id="ARBA00022490"/>
    </source>
</evidence>
<dbReference type="InterPro" id="IPR036859">
    <property type="entry name" value="CAP-Gly_dom_sf"/>
</dbReference>
<sequence>MTLISVFVTSPDTHSERRLDISFTISQLKDKLVPITGISPHYQVLSLYASSEGVSAGSAIANLSEEGKTLVEYGIKEWQCIKVENTDPNYKPGEFTDESNLERFELSNEEYESRRDTVLTHLKENKLGRFAPTPTNLTCPPPPPTSYDSSIVSGARCEISHSDNGSGRRGTVKYVGEASIGKGGVWVGVELDEPTGKGDGEVEGKRYFTCSPLHATFVRPDKVTIGDFPEEDLLGSDADEI</sequence>
<comment type="similarity">
    <text evidence="4">Belongs to the TBCB family.</text>
</comment>
<dbReference type="Pfam" id="PF14560">
    <property type="entry name" value="Ubiquitin_2"/>
    <property type="match status" value="1"/>
</dbReference>
<dbReference type="SMART" id="SM01052">
    <property type="entry name" value="CAP_GLY"/>
    <property type="match status" value="1"/>
</dbReference>
<evidence type="ECO:0000313" key="6">
    <source>
        <dbReference type="EMBL" id="WRT67050.1"/>
    </source>
</evidence>
<evidence type="ECO:0000256" key="4">
    <source>
        <dbReference type="ARBA" id="ARBA00025779"/>
    </source>
</evidence>
<reference evidence="6 7" key="1">
    <citation type="submission" date="2024-01" db="EMBL/GenBank/DDBJ databases">
        <title>Comparative genomics of Cryptococcus and Kwoniella reveals pathogenesis evolution and contrasting modes of karyotype evolution via chromosome fusion or intercentromeric recombination.</title>
        <authorList>
            <person name="Coelho M.A."/>
            <person name="David-Palma M."/>
            <person name="Shea T."/>
            <person name="Bowers K."/>
            <person name="McGinley-Smith S."/>
            <person name="Mohammad A.W."/>
            <person name="Gnirke A."/>
            <person name="Yurkov A.M."/>
            <person name="Nowrousian M."/>
            <person name="Sun S."/>
            <person name="Cuomo C.A."/>
            <person name="Heitman J."/>
        </authorList>
    </citation>
    <scope>NUCLEOTIDE SEQUENCE [LARGE SCALE GENOMIC DNA]</scope>
    <source>
        <strain evidence="6">CBS 11374</strain>
    </source>
</reference>
<name>A0ABZ1CZK0_9TREE</name>
<dbReference type="Gene3D" id="2.30.30.190">
    <property type="entry name" value="CAP Gly-rich-like domain"/>
    <property type="match status" value="1"/>
</dbReference>
<evidence type="ECO:0000256" key="1">
    <source>
        <dbReference type="ARBA" id="ARBA00004496"/>
    </source>
</evidence>
<protein>
    <recommendedName>
        <fullName evidence="5">CAP-Gly domain-containing protein</fullName>
    </recommendedName>
</protein>
<dbReference type="InterPro" id="IPR029071">
    <property type="entry name" value="Ubiquitin-like_domsf"/>
</dbReference>
<keyword evidence="3" id="KW-0143">Chaperone</keyword>
<dbReference type="SUPFAM" id="SSF74924">
    <property type="entry name" value="Cap-Gly domain"/>
    <property type="match status" value="1"/>
</dbReference>
<dbReference type="InterPro" id="IPR000938">
    <property type="entry name" value="CAP-Gly_domain"/>
</dbReference>